<reference evidence="2 3" key="1">
    <citation type="submission" date="2024-09" db="EMBL/GenBank/DDBJ databases">
        <authorList>
            <person name="Sun Q."/>
            <person name="Mori K."/>
        </authorList>
    </citation>
    <scope>NUCLEOTIDE SEQUENCE [LARGE SCALE GENOMIC DNA]</scope>
    <source>
        <strain evidence="2 3">TISTR 2452</strain>
    </source>
</reference>
<evidence type="ECO:0000313" key="2">
    <source>
        <dbReference type="EMBL" id="MFB9328320.1"/>
    </source>
</evidence>
<sequence>MVFPLFFFRNIISVLVISYSLGAHANSDTQLAPKHIDKASKMKEVKYPNDERNQEIYSIVQELVDAYVSNDITKFSKKFTDKEAVGEYWRYLEEISDGITFTDAEFTFN</sequence>
<protein>
    <recommendedName>
        <fullName evidence="4">Nuclear transport factor 2 family protein</fullName>
    </recommendedName>
</protein>
<dbReference type="RefSeq" id="WP_377497497.1">
    <property type="nucleotide sequence ID" value="NZ_JBHMDO010000033.1"/>
</dbReference>
<dbReference type="EMBL" id="JBHMDO010000033">
    <property type="protein sequence ID" value="MFB9328320.1"/>
    <property type="molecule type" value="Genomic_DNA"/>
</dbReference>
<comment type="caution">
    <text evidence="2">The sequence shown here is derived from an EMBL/GenBank/DDBJ whole genome shotgun (WGS) entry which is preliminary data.</text>
</comment>
<dbReference type="Proteomes" id="UP001589747">
    <property type="component" value="Unassembled WGS sequence"/>
</dbReference>
<evidence type="ECO:0008006" key="4">
    <source>
        <dbReference type="Google" id="ProtNLM"/>
    </source>
</evidence>
<accession>A0ABV5KTY0</accession>
<organism evidence="2 3">
    <name type="scientific">Paenibacillus aurantiacus</name>
    <dbReference type="NCBI Taxonomy" id="1936118"/>
    <lineage>
        <taxon>Bacteria</taxon>
        <taxon>Bacillati</taxon>
        <taxon>Bacillota</taxon>
        <taxon>Bacilli</taxon>
        <taxon>Bacillales</taxon>
        <taxon>Paenibacillaceae</taxon>
        <taxon>Paenibacillus</taxon>
    </lineage>
</organism>
<name>A0ABV5KTY0_9BACL</name>
<gene>
    <name evidence="2" type="ORF">ACFFSY_20515</name>
</gene>
<feature type="chain" id="PRO_5046279144" description="Nuclear transport factor 2 family protein" evidence="1">
    <location>
        <begin position="26"/>
        <end position="109"/>
    </location>
</feature>
<proteinExistence type="predicted"/>
<keyword evidence="1" id="KW-0732">Signal</keyword>
<keyword evidence="3" id="KW-1185">Reference proteome</keyword>
<evidence type="ECO:0000313" key="3">
    <source>
        <dbReference type="Proteomes" id="UP001589747"/>
    </source>
</evidence>
<feature type="signal peptide" evidence="1">
    <location>
        <begin position="1"/>
        <end position="25"/>
    </location>
</feature>
<evidence type="ECO:0000256" key="1">
    <source>
        <dbReference type="SAM" id="SignalP"/>
    </source>
</evidence>